<proteinExistence type="predicted"/>
<gene>
    <name evidence="2" type="ORF">GCM10010862_10280</name>
</gene>
<evidence type="ECO:0000256" key="1">
    <source>
        <dbReference type="SAM" id="Phobius"/>
    </source>
</evidence>
<dbReference type="Pfam" id="PF06197">
    <property type="entry name" value="DUF998"/>
    <property type="match status" value="1"/>
</dbReference>
<feature type="transmembrane region" description="Helical" evidence="1">
    <location>
        <begin position="160"/>
        <end position="182"/>
    </location>
</feature>
<dbReference type="Proteomes" id="UP001156691">
    <property type="component" value="Unassembled WGS sequence"/>
</dbReference>
<dbReference type="EMBL" id="BSNS01000006">
    <property type="protein sequence ID" value="GLQ53769.1"/>
    <property type="molecule type" value="Genomic_DNA"/>
</dbReference>
<feature type="transmembrane region" description="Helical" evidence="1">
    <location>
        <begin position="194"/>
        <end position="212"/>
    </location>
</feature>
<dbReference type="InterPro" id="IPR009339">
    <property type="entry name" value="DUF998"/>
</dbReference>
<keyword evidence="1" id="KW-1133">Transmembrane helix</keyword>
<accession>A0ABQ5W119</accession>
<evidence type="ECO:0008006" key="4">
    <source>
        <dbReference type="Google" id="ProtNLM"/>
    </source>
</evidence>
<feature type="transmembrane region" description="Helical" evidence="1">
    <location>
        <begin position="130"/>
        <end position="153"/>
    </location>
</feature>
<name>A0ABQ5W119_9HYPH</name>
<feature type="transmembrane region" description="Helical" evidence="1">
    <location>
        <begin position="9"/>
        <end position="28"/>
    </location>
</feature>
<dbReference type="RefSeq" id="WP_284339219.1">
    <property type="nucleotide sequence ID" value="NZ_BSNS01000006.1"/>
</dbReference>
<evidence type="ECO:0000313" key="2">
    <source>
        <dbReference type="EMBL" id="GLQ53769.1"/>
    </source>
</evidence>
<protein>
    <recommendedName>
        <fullName evidence="4">DUF998 domain-containing protein</fullName>
    </recommendedName>
</protein>
<organism evidence="2 3">
    <name type="scientific">Devosia nitrariae</name>
    <dbReference type="NCBI Taxonomy" id="2071872"/>
    <lineage>
        <taxon>Bacteria</taxon>
        <taxon>Pseudomonadati</taxon>
        <taxon>Pseudomonadota</taxon>
        <taxon>Alphaproteobacteria</taxon>
        <taxon>Hyphomicrobiales</taxon>
        <taxon>Devosiaceae</taxon>
        <taxon>Devosia</taxon>
    </lineage>
</organism>
<reference evidence="3" key="1">
    <citation type="journal article" date="2019" name="Int. J. Syst. Evol. Microbiol.">
        <title>The Global Catalogue of Microorganisms (GCM) 10K type strain sequencing project: providing services to taxonomists for standard genome sequencing and annotation.</title>
        <authorList>
            <consortium name="The Broad Institute Genomics Platform"/>
            <consortium name="The Broad Institute Genome Sequencing Center for Infectious Disease"/>
            <person name="Wu L."/>
            <person name="Ma J."/>
        </authorList>
    </citation>
    <scope>NUCLEOTIDE SEQUENCE [LARGE SCALE GENOMIC DNA]</scope>
    <source>
        <strain evidence="3">NBRC 112416</strain>
    </source>
</reference>
<keyword evidence="1" id="KW-0472">Membrane</keyword>
<dbReference type="PROSITE" id="PS51257">
    <property type="entry name" value="PROKAR_LIPOPROTEIN"/>
    <property type="match status" value="1"/>
</dbReference>
<feature type="transmembrane region" description="Helical" evidence="1">
    <location>
        <begin position="72"/>
        <end position="92"/>
    </location>
</feature>
<sequence length="214" mass="22401">MAVSPHRRVTLGAIAWVACVEFFVFQFITTAAASGYSIADHDISYLAFAACRTFTDEVTGQRMPPICSPLSLWFNISLVLLGALMVIGLVLTRPLWPRGKATKLGGVLYAVGGIGAMAAGTWTVETSIDVHMAGAMLNFLLGSAGMILLSFALRPQAPTLALIGLIIGAIAALGFMLYGAGLWLGLGRGGMERVGGYAAALWPVVMGAGILGRR</sequence>
<comment type="caution">
    <text evidence="2">The sequence shown here is derived from an EMBL/GenBank/DDBJ whole genome shotgun (WGS) entry which is preliminary data.</text>
</comment>
<feature type="transmembrane region" description="Helical" evidence="1">
    <location>
        <begin position="104"/>
        <end position="124"/>
    </location>
</feature>
<keyword evidence="1" id="KW-0812">Transmembrane</keyword>
<keyword evidence="3" id="KW-1185">Reference proteome</keyword>
<evidence type="ECO:0000313" key="3">
    <source>
        <dbReference type="Proteomes" id="UP001156691"/>
    </source>
</evidence>